<evidence type="ECO:0000256" key="1">
    <source>
        <dbReference type="SAM" id="MobiDB-lite"/>
    </source>
</evidence>
<comment type="caution">
    <text evidence="3">The sequence shown here is derived from an EMBL/GenBank/DDBJ whole genome shotgun (WGS) entry which is preliminary data.</text>
</comment>
<organism evidence="3 4">
    <name type="scientific">Actinocrispum wychmicini</name>
    <dbReference type="NCBI Taxonomy" id="1213861"/>
    <lineage>
        <taxon>Bacteria</taxon>
        <taxon>Bacillati</taxon>
        <taxon>Actinomycetota</taxon>
        <taxon>Actinomycetes</taxon>
        <taxon>Pseudonocardiales</taxon>
        <taxon>Pseudonocardiaceae</taxon>
        <taxon>Actinocrispum</taxon>
    </lineage>
</organism>
<evidence type="ECO:0000313" key="3">
    <source>
        <dbReference type="EMBL" id="TCO53659.1"/>
    </source>
</evidence>
<keyword evidence="2" id="KW-1133">Transmembrane helix</keyword>
<keyword evidence="2" id="KW-0472">Membrane</keyword>
<feature type="transmembrane region" description="Helical" evidence="2">
    <location>
        <begin position="20"/>
        <end position="41"/>
    </location>
</feature>
<evidence type="ECO:0000256" key="2">
    <source>
        <dbReference type="SAM" id="Phobius"/>
    </source>
</evidence>
<dbReference type="Proteomes" id="UP000295680">
    <property type="component" value="Unassembled WGS sequence"/>
</dbReference>
<gene>
    <name evidence="3" type="ORF">EV192_110248</name>
</gene>
<accession>A0A4R2JC34</accession>
<reference evidence="3 4" key="1">
    <citation type="submission" date="2019-03" db="EMBL/GenBank/DDBJ databases">
        <title>Genomic Encyclopedia of Type Strains, Phase IV (KMG-IV): sequencing the most valuable type-strain genomes for metagenomic binning, comparative biology and taxonomic classification.</title>
        <authorList>
            <person name="Goeker M."/>
        </authorList>
    </citation>
    <scope>NUCLEOTIDE SEQUENCE [LARGE SCALE GENOMIC DNA]</scope>
    <source>
        <strain evidence="3 4">DSM 45934</strain>
    </source>
</reference>
<keyword evidence="4" id="KW-1185">Reference proteome</keyword>
<dbReference type="EMBL" id="SLWS01000010">
    <property type="protein sequence ID" value="TCO53659.1"/>
    <property type="molecule type" value="Genomic_DNA"/>
</dbReference>
<sequence length="80" mass="7651">MAQRLSPAARDAAVNRVRMITAGIVVLGVAGTVGLGMAIAAETVVKPAVTNQGGNAAPKPQGGVAPQVATGNAVTTSGGS</sequence>
<dbReference type="AlphaFoldDB" id="A0A4R2JC34"/>
<protein>
    <submittedName>
        <fullName evidence="3">Uncharacterized protein</fullName>
    </submittedName>
</protein>
<keyword evidence="2" id="KW-0812">Transmembrane</keyword>
<evidence type="ECO:0000313" key="4">
    <source>
        <dbReference type="Proteomes" id="UP000295680"/>
    </source>
</evidence>
<feature type="region of interest" description="Disordered" evidence="1">
    <location>
        <begin position="50"/>
        <end position="80"/>
    </location>
</feature>
<proteinExistence type="predicted"/>
<dbReference type="RefSeq" id="WP_132123618.1">
    <property type="nucleotide sequence ID" value="NZ_SLWS01000010.1"/>
</dbReference>
<name>A0A4R2JC34_9PSEU</name>
<feature type="compositionally biased region" description="Polar residues" evidence="1">
    <location>
        <begin position="69"/>
        <end position="80"/>
    </location>
</feature>